<dbReference type="EMBL" id="NPBV01000024">
    <property type="protein sequence ID" value="PAD20401.1"/>
    <property type="molecule type" value="Genomic_DNA"/>
</dbReference>
<proteinExistence type="predicted"/>
<dbReference type="GO" id="GO:0003677">
    <property type="term" value="F:DNA binding"/>
    <property type="evidence" value="ECO:0007669"/>
    <property type="project" value="UniProtKB-KW"/>
</dbReference>
<dbReference type="PANTHER" id="PTHR30290:SF72">
    <property type="entry name" value="HTH-TYPE TRANSCRIPTIONAL REGULATOR SGRR"/>
    <property type="match status" value="1"/>
</dbReference>
<organism evidence="4 5">
    <name type="scientific">Terribacillus saccharophilus</name>
    <dbReference type="NCBI Taxonomy" id="361277"/>
    <lineage>
        <taxon>Bacteria</taxon>
        <taxon>Bacillati</taxon>
        <taxon>Bacillota</taxon>
        <taxon>Bacilli</taxon>
        <taxon>Bacillales</taxon>
        <taxon>Bacillaceae</taxon>
        <taxon>Terribacillus</taxon>
    </lineage>
</organism>
<dbReference type="Pfam" id="PF00496">
    <property type="entry name" value="SBP_bac_5"/>
    <property type="match status" value="1"/>
</dbReference>
<feature type="domain" description="Transcriptional regulator SgrR N-terminal HTH" evidence="3">
    <location>
        <begin position="20"/>
        <end position="106"/>
    </location>
</feature>
<dbReference type="Pfam" id="PF12793">
    <property type="entry name" value="SgrR_N"/>
    <property type="match status" value="1"/>
</dbReference>
<comment type="caution">
    <text evidence="4">The sequence shown here is derived from an EMBL/GenBank/DDBJ whole genome shotgun (WGS) entry which is preliminary data.</text>
</comment>
<protein>
    <recommendedName>
        <fullName evidence="6">DNA-binding transcriptional regulator SgrR of sgrS sRNA, contains a MarR-type HTH domain and a solute-binding domain</fullName>
    </recommendedName>
</protein>
<dbReference type="PANTHER" id="PTHR30290">
    <property type="entry name" value="PERIPLASMIC BINDING COMPONENT OF ABC TRANSPORTER"/>
    <property type="match status" value="1"/>
</dbReference>
<dbReference type="InterPro" id="IPR000914">
    <property type="entry name" value="SBP_5_dom"/>
</dbReference>
<dbReference type="AlphaFoldDB" id="A0A268A8F2"/>
<evidence type="ECO:0000313" key="5">
    <source>
        <dbReference type="Proteomes" id="UP000216013"/>
    </source>
</evidence>
<dbReference type="Proteomes" id="UP000216013">
    <property type="component" value="Unassembled WGS sequence"/>
</dbReference>
<dbReference type="InterPro" id="IPR025370">
    <property type="entry name" value="SgrR_HTH_N"/>
</dbReference>
<dbReference type="GO" id="GO:1904680">
    <property type="term" value="F:peptide transmembrane transporter activity"/>
    <property type="evidence" value="ECO:0007669"/>
    <property type="project" value="TreeGrafter"/>
</dbReference>
<evidence type="ECO:0000259" key="2">
    <source>
        <dbReference type="Pfam" id="PF00496"/>
    </source>
</evidence>
<dbReference type="InterPro" id="IPR039424">
    <property type="entry name" value="SBP_5"/>
</dbReference>
<feature type="domain" description="Solute-binding protein family 5" evidence="2">
    <location>
        <begin position="177"/>
        <end position="494"/>
    </location>
</feature>
<sequence length="584" mass="69282">MSPFRRGNDLDISYYLVRAHLYEKEKNGQVSCTLQEIEVIWQCTRRHVIRKLKKLEDLGQLRYQPGRGRGRKSTLSFPSDFREDVEKFLRFCIQEDKPTILFQLLQLPIPRHWYAHMTELEQLFGYQQQEGQDTLRTVFNRPITTLDPCASSITFESHLIEQLGDTLVIYDQDTDSMHPHLAHHWKTNEDSTEWVFYLRKGVLFHHMREMTSEDIAYTIQRFKPDSPNYWLVSDVVQTEVIDRYIIRIQLAKPNPFFLRYMASVSMAILPRDVLFNEYEWVATGPYQLKERTQQKLVLEVFPSYFHMRPFLDRVEMWRIKPGEKKVNYSLPDQHGPTQSHYEVEQGFRFLAFNFHRDSIIQDRYFREAMYHLVDTERIFTELNLEQLFGKLKHASSFFLEKSVTPKKSEMKLQEALKKSAYQGESLTVGVLRHKSAGIQAEWLSQEAAKYGIILELCEYELDSIYNKNEMLAFDMAFMGEVANIDRELSFIGAFKNEALLFRTYFGPSHLQKIDTYLEAFKNGKTKQERYKIADKIESYLHQEQLIIFQNHPMKERTHTAFLQDFELTGFGHPNFRKLWIDKLA</sequence>
<dbReference type="Gene3D" id="3.40.190.10">
    <property type="entry name" value="Periplasmic binding protein-like II"/>
    <property type="match status" value="1"/>
</dbReference>
<dbReference type="Gene3D" id="3.10.105.10">
    <property type="entry name" value="Dipeptide-binding Protein, Domain 3"/>
    <property type="match status" value="1"/>
</dbReference>
<evidence type="ECO:0000313" key="4">
    <source>
        <dbReference type="EMBL" id="PAD20401.1"/>
    </source>
</evidence>
<dbReference type="GO" id="GO:0015833">
    <property type="term" value="P:peptide transport"/>
    <property type="evidence" value="ECO:0007669"/>
    <property type="project" value="TreeGrafter"/>
</dbReference>
<gene>
    <name evidence="4" type="ORF">CHH64_15070</name>
</gene>
<reference evidence="4 5" key="1">
    <citation type="submission" date="2017-07" db="EMBL/GenBank/DDBJ databases">
        <title>Isolation and whole genome analysis of endospore-forming bacteria from heroin.</title>
        <authorList>
            <person name="Kalinowski J."/>
            <person name="Ahrens B."/>
            <person name="Al-Dilaimi A."/>
            <person name="Winkler A."/>
            <person name="Wibberg D."/>
            <person name="Schleenbecker U."/>
            <person name="Ruckert C."/>
            <person name="Wolfel R."/>
            <person name="Grass G."/>
        </authorList>
    </citation>
    <scope>NUCLEOTIDE SEQUENCE [LARGE SCALE GENOMIC DNA]</scope>
    <source>
        <strain evidence="4 5">7528</strain>
    </source>
</reference>
<name>A0A268A8F2_9BACI</name>
<evidence type="ECO:0000256" key="1">
    <source>
        <dbReference type="ARBA" id="ARBA00023125"/>
    </source>
</evidence>
<evidence type="ECO:0000259" key="3">
    <source>
        <dbReference type="Pfam" id="PF12793"/>
    </source>
</evidence>
<accession>A0A268A8F2</accession>
<keyword evidence="1" id="KW-0238">DNA-binding</keyword>
<dbReference type="SUPFAM" id="SSF53850">
    <property type="entry name" value="Periplasmic binding protein-like II"/>
    <property type="match status" value="1"/>
</dbReference>
<evidence type="ECO:0008006" key="6">
    <source>
        <dbReference type="Google" id="ProtNLM"/>
    </source>
</evidence>